<evidence type="ECO:0000313" key="4">
    <source>
        <dbReference type="Proteomes" id="UP000806378"/>
    </source>
</evidence>
<evidence type="ECO:0000313" key="3">
    <source>
        <dbReference type="EMBL" id="KAF7847806.1"/>
    </source>
</evidence>
<evidence type="ECO:0000256" key="1">
    <source>
        <dbReference type="SAM" id="MobiDB-lite"/>
    </source>
</evidence>
<dbReference type="AlphaFoldDB" id="A0A8T0CNP7"/>
<dbReference type="Gramene" id="rna-gnl|WGS:JABURB|Cocit.L2557.1">
    <property type="protein sequence ID" value="cds-KAF7847806.1"/>
    <property type="gene ID" value="gene-BT93_L2557"/>
</dbReference>
<evidence type="ECO:0008006" key="5">
    <source>
        <dbReference type="Google" id="ProtNLM"/>
    </source>
</evidence>
<dbReference type="Proteomes" id="UP000806378">
    <property type="component" value="Unassembled WGS sequence"/>
</dbReference>
<feature type="chain" id="PRO_5035857142" description="Secreted protein" evidence="2">
    <location>
        <begin position="29"/>
        <end position="154"/>
    </location>
</feature>
<sequence>MIASSQSRAQRRFLRFFFLCLFLRASLRLPESLAGHLLLAHHLPTEPRQSLLGPEPPPPPTVSNAKIDCVPPSNSPSHLAMSDCVPSPLHLPSRSWVTRPLCLASDCFQGRGRLHPSDDLAVTPPPSTILSIISSQEPRLTSSSSHSCERLNRS</sequence>
<accession>A0A8T0CNP7</accession>
<keyword evidence="4" id="KW-1185">Reference proteome</keyword>
<dbReference type="EMBL" id="MU090496">
    <property type="protein sequence ID" value="KAF7847806.1"/>
    <property type="molecule type" value="Genomic_DNA"/>
</dbReference>
<evidence type="ECO:0000256" key="2">
    <source>
        <dbReference type="SAM" id="SignalP"/>
    </source>
</evidence>
<proteinExistence type="predicted"/>
<name>A0A8T0CNP7_CORYI</name>
<feature type="region of interest" description="Disordered" evidence="1">
    <location>
        <begin position="135"/>
        <end position="154"/>
    </location>
</feature>
<feature type="signal peptide" evidence="2">
    <location>
        <begin position="1"/>
        <end position="28"/>
    </location>
</feature>
<keyword evidence="2" id="KW-0732">Signal</keyword>
<feature type="compositionally biased region" description="Polar residues" evidence="1">
    <location>
        <begin position="136"/>
        <end position="146"/>
    </location>
</feature>
<feature type="region of interest" description="Disordered" evidence="1">
    <location>
        <begin position="48"/>
        <end position="77"/>
    </location>
</feature>
<comment type="caution">
    <text evidence="3">The sequence shown here is derived from an EMBL/GenBank/DDBJ whole genome shotgun (WGS) entry which is preliminary data.</text>
</comment>
<organism evidence="3 4">
    <name type="scientific">Corymbia citriodora subsp. variegata</name>
    <dbReference type="NCBI Taxonomy" id="360336"/>
    <lineage>
        <taxon>Eukaryota</taxon>
        <taxon>Viridiplantae</taxon>
        <taxon>Streptophyta</taxon>
        <taxon>Embryophyta</taxon>
        <taxon>Tracheophyta</taxon>
        <taxon>Spermatophyta</taxon>
        <taxon>Magnoliopsida</taxon>
        <taxon>eudicotyledons</taxon>
        <taxon>Gunneridae</taxon>
        <taxon>Pentapetalae</taxon>
        <taxon>rosids</taxon>
        <taxon>malvids</taxon>
        <taxon>Myrtales</taxon>
        <taxon>Myrtaceae</taxon>
        <taxon>Myrtoideae</taxon>
        <taxon>Eucalypteae</taxon>
        <taxon>Corymbia</taxon>
    </lineage>
</organism>
<gene>
    <name evidence="3" type="ORF">BT93_L2557</name>
</gene>
<protein>
    <recommendedName>
        <fullName evidence="5">Secreted protein</fullName>
    </recommendedName>
</protein>
<reference evidence="3" key="1">
    <citation type="submission" date="2020-05" db="EMBL/GenBank/DDBJ databases">
        <title>WGS assembly of Corymbia citriodora subspecies variegata.</title>
        <authorList>
            <person name="Barry K."/>
            <person name="Hundley H."/>
            <person name="Shu S."/>
            <person name="Jenkins J."/>
            <person name="Grimwood J."/>
            <person name="Baten A."/>
        </authorList>
    </citation>
    <scope>NUCLEOTIDE SEQUENCE</scope>
    <source>
        <strain evidence="3">CV2-018</strain>
    </source>
</reference>